<name>A0ABP1CDY4_9GAMM</name>
<dbReference type="HAMAP" id="MF_01183">
    <property type="entry name" value="Chaperone_SurA"/>
    <property type="match status" value="1"/>
</dbReference>
<protein>
    <recommendedName>
        <fullName evidence="7">Chaperone SurA</fullName>
    </recommendedName>
    <alternativeName>
        <fullName evidence="7">Peptidyl-prolyl cis-trans isomerase SurA</fullName>
        <shortName evidence="7">PPIase SurA</shortName>
        <ecNumber evidence="7">5.2.1.8</ecNumber>
    </alternativeName>
    <alternativeName>
        <fullName evidence="7">Rotamase SurA</fullName>
    </alternativeName>
</protein>
<comment type="domain">
    <text evidence="7">The PPIase activity resides only in the second parvulin domain. The N-terminal region and the C-terminal tail are necessary and sufficient for the chaperone activity of SurA. The PPIase activity is dispensable for SurA to function as a chaperone. The N-terminal region and the C-terminal tail are also required for porin recognition.</text>
</comment>
<evidence type="ECO:0000256" key="6">
    <source>
        <dbReference type="ARBA" id="ARBA00023235"/>
    </source>
</evidence>
<dbReference type="SUPFAM" id="SSF109998">
    <property type="entry name" value="Triger factor/SurA peptide-binding domain-like"/>
    <property type="match status" value="1"/>
</dbReference>
<dbReference type="GO" id="GO:0003755">
    <property type="term" value="F:peptidyl-prolyl cis-trans isomerase activity"/>
    <property type="evidence" value="ECO:0007669"/>
    <property type="project" value="UniProtKB-EC"/>
</dbReference>
<dbReference type="Pfam" id="PF09312">
    <property type="entry name" value="SurA_N"/>
    <property type="match status" value="1"/>
</dbReference>
<dbReference type="PANTHER" id="PTHR47637:SF1">
    <property type="entry name" value="CHAPERONE SURA"/>
    <property type="match status" value="1"/>
</dbReference>
<dbReference type="SUPFAM" id="SSF54534">
    <property type="entry name" value="FKBP-like"/>
    <property type="match status" value="2"/>
</dbReference>
<keyword evidence="10" id="KW-1185">Reference proteome</keyword>
<evidence type="ECO:0000256" key="3">
    <source>
        <dbReference type="ARBA" id="ARBA00022764"/>
    </source>
</evidence>
<dbReference type="RefSeq" id="WP_341764758.1">
    <property type="nucleotide sequence ID" value="NZ_OZ034688.1"/>
</dbReference>
<dbReference type="PROSITE" id="PS50198">
    <property type="entry name" value="PPIC_PPIASE_2"/>
    <property type="match status" value="2"/>
</dbReference>
<dbReference type="Gene3D" id="1.10.4030.10">
    <property type="entry name" value="Porin chaperone SurA, peptide-binding domain"/>
    <property type="match status" value="1"/>
</dbReference>
<organism evidence="9 10">
    <name type="scientific">Candidatus Providencia siddallii</name>
    <dbReference type="NCBI Taxonomy" id="1715285"/>
    <lineage>
        <taxon>Bacteria</taxon>
        <taxon>Pseudomonadati</taxon>
        <taxon>Pseudomonadota</taxon>
        <taxon>Gammaproteobacteria</taxon>
        <taxon>Enterobacterales</taxon>
        <taxon>Morganellaceae</taxon>
        <taxon>Providencia</taxon>
    </lineage>
</organism>
<feature type="domain" description="PpiC" evidence="8">
    <location>
        <begin position="163"/>
        <end position="262"/>
    </location>
</feature>
<evidence type="ECO:0000256" key="7">
    <source>
        <dbReference type="HAMAP-Rule" id="MF_01183"/>
    </source>
</evidence>
<evidence type="ECO:0000313" key="9">
    <source>
        <dbReference type="EMBL" id="CAL1329288.1"/>
    </source>
</evidence>
<dbReference type="Pfam" id="PF00639">
    <property type="entry name" value="Rotamase"/>
    <property type="match status" value="1"/>
</dbReference>
<reference evidence="9" key="1">
    <citation type="submission" date="2024-04" db="EMBL/GenBank/DDBJ databases">
        <authorList>
            <person name="Manzano-Marin A."/>
            <person name="Manzano-Marin A."/>
            <person name="Alejandro Manzano Marin A."/>
        </authorList>
    </citation>
    <scope>NUCLEOTIDE SEQUENCE [LARGE SCALE GENOMIC DNA]</scope>
    <source>
        <strain evidence="9">TABTEA</strain>
    </source>
</reference>
<feature type="domain" description="PpiC" evidence="8">
    <location>
        <begin position="272"/>
        <end position="372"/>
    </location>
</feature>
<dbReference type="EC" id="5.2.1.8" evidence="7"/>
<dbReference type="InterPro" id="IPR015391">
    <property type="entry name" value="SurA_N"/>
</dbReference>
<keyword evidence="6 7" id="KW-0413">Isomerase</keyword>
<sequence>MNNYIIVFFILILISCKTFGSPQQIDKIIAIVNNEVILESELNKIINTSKITMKNINQKDYNLYILRSQILDKLIKERIILQKAKQMQINILQEEIDSIIKRLFNKNSIINKKQNDLNKYTEEIRKEILIYKTQTDAVKHKIIISPKEVDTVIKQIIFKKNNKIKLDIDHILISFSKKTDKKRLNTILLKNILNKLKNNIDLNKLRIIFYKNPNVLKIKKINLLELEKLPIKILEKIKKAKNGEIIGPIFSNAGYSIFRINNIFFVDKNIFVTEAKVRHILIKVSPIINDEQVKEKLFKISNEILNGNISFSNAAEKYSEDLNTSSKGGELGWNMIEIYHPKFFDILIKLKKGELSKPINTNIGWHLIQLEDIRSINKTKFVNYEEAYNILFNRKLNDEVENWIQEQVSTSYIKIFNNFI</sequence>
<evidence type="ECO:0000256" key="2">
    <source>
        <dbReference type="ARBA" id="ARBA00022737"/>
    </source>
</evidence>
<evidence type="ECO:0000256" key="1">
    <source>
        <dbReference type="ARBA" id="ARBA00022729"/>
    </source>
</evidence>
<dbReference type="Gene3D" id="3.10.50.40">
    <property type="match status" value="2"/>
</dbReference>
<dbReference type="EMBL" id="OZ034688">
    <property type="protein sequence ID" value="CAL1329288.1"/>
    <property type="molecule type" value="Genomic_DNA"/>
</dbReference>
<comment type="function">
    <text evidence="7">Chaperone involved in the correct folding and assembly of outer membrane proteins. Recognizes specific patterns of aromatic residues and the orientation of their side chains, which are found more frequently in integral outer membrane proteins. May act in both early periplasmic and late outer membrane-associated steps of protein maturation.</text>
</comment>
<dbReference type="InterPro" id="IPR023034">
    <property type="entry name" value="PPIase_SurA"/>
</dbReference>
<keyword evidence="4 7" id="KW-0697">Rotamase</keyword>
<dbReference type="PANTHER" id="PTHR47637">
    <property type="entry name" value="CHAPERONE SURA"/>
    <property type="match status" value="1"/>
</dbReference>
<dbReference type="InterPro" id="IPR023058">
    <property type="entry name" value="PPIase_PpiC_CS"/>
</dbReference>
<gene>
    <name evidence="7 9" type="primary">surA</name>
    <name evidence="9" type="ORF">PRHACTZTBTEA_366</name>
</gene>
<dbReference type="InterPro" id="IPR027304">
    <property type="entry name" value="Trigger_fact/SurA_dom_sf"/>
</dbReference>
<dbReference type="PROSITE" id="PS01096">
    <property type="entry name" value="PPIC_PPIASE_1"/>
    <property type="match status" value="1"/>
</dbReference>
<dbReference type="InterPro" id="IPR000297">
    <property type="entry name" value="PPIase_PpiC"/>
</dbReference>
<dbReference type="InterPro" id="IPR050280">
    <property type="entry name" value="OMP_Chaperone_SurA"/>
</dbReference>
<dbReference type="Proteomes" id="UP001497533">
    <property type="component" value="Chromosome"/>
</dbReference>
<accession>A0ABP1CDY4</accession>
<dbReference type="InterPro" id="IPR046357">
    <property type="entry name" value="PPIase_dom_sf"/>
</dbReference>
<keyword evidence="5 7" id="KW-0143">Chaperone</keyword>
<proteinExistence type="inferred from homology"/>
<evidence type="ECO:0000313" key="10">
    <source>
        <dbReference type="Proteomes" id="UP001497533"/>
    </source>
</evidence>
<comment type="catalytic activity">
    <reaction evidence="7">
        <text>[protein]-peptidylproline (omega=180) = [protein]-peptidylproline (omega=0)</text>
        <dbReference type="Rhea" id="RHEA:16237"/>
        <dbReference type="Rhea" id="RHEA-COMP:10747"/>
        <dbReference type="Rhea" id="RHEA-COMP:10748"/>
        <dbReference type="ChEBI" id="CHEBI:83833"/>
        <dbReference type="ChEBI" id="CHEBI:83834"/>
        <dbReference type="EC" id="5.2.1.8"/>
    </reaction>
</comment>
<comment type="subcellular location">
    <subcellularLocation>
        <location evidence="7">Periplasm</location>
    </subcellularLocation>
    <text evidence="7">Is capable of associating with the outer membrane.</text>
</comment>
<evidence type="ECO:0000256" key="4">
    <source>
        <dbReference type="ARBA" id="ARBA00023110"/>
    </source>
</evidence>
<keyword evidence="1 7" id="KW-0732">Signal</keyword>
<evidence type="ECO:0000259" key="8">
    <source>
        <dbReference type="PROSITE" id="PS50198"/>
    </source>
</evidence>
<evidence type="ECO:0000256" key="5">
    <source>
        <dbReference type="ARBA" id="ARBA00023186"/>
    </source>
</evidence>
<keyword evidence="3 7" id="KW-0574">Periplasm</keyword>
<keyword evidence="2 7" id="KW-0677">Repeat</keyword>